<feature type="compositionally biased region" description="Basic and acidic residues" evidence="1">
    <location>
        <begin position="327"/>
        <end position="342"/>
    </location>
</feature>
<dbReference type="AlphaFoldDB" id="A0A9X6UC37"/>
<dbReference type="EMBL" id="NUAN01000071">
    <property type="protein sequence ID" value="PEN97912.1"/>
    <property type="molecule type" value="Genomic_DNA"/>
</dbReference>
<reference evidence="2 3" key="1">
    <citation type="submission" date="2017-09" db="EMBL/GenBank/DDBJ databases">
        <title>Large-scale bioinformatics analysis of Bacillus genomes uncovers conserved roles of natural products in bacterial physiology.</title>
        <authorList>
            <consortium name="Agbiome Team Llc"/>
            <person name="Bleich R.M."/>
            <person name="Kirk G.J."/>
            <person name="Santa Maria K.C."/>
            <person name="Allen S.E."/>
            <person name="Farag S."/>
            <person name="Shank E.A."/>
            <person name="Bowers A."/>
        </authorList>
    </citation>
    <scope>NUCLEOTIDE SEQUENCE [LARGE SCALE GENOMIC DNA]</scope>
    <source>
        <strain evidence="2 3">AFS027647</strain>
    </source>
</reference>
<protein>
    <submittedName>
        <fullName evidence="2">Uncharacterized protein</fullName>
    </submittedName>
</protein>
<dbReference type="Proteomes" id="UP000220691">
    <property type="component" value="Unassembled WGS sequence"/>
</dbReference>
<organism evidence="2 3">
    <name type="scientific">Bacillus cereus</name>
    <dbReference type="NCBI Taxonomy" id="1396"/>
    <lineage>
        <taxon>Bacteria</taxon>
        <taxon>Bacillati</taxon>
        <taxon>Bacillota</taxon>
        <taxon>Bacilli</taxon>
        <taxon>Bacillales</taxon>
        <taxon>Bacillaceae</taxon>
        <taxon>Bacillus</taxon>
        <taxon>Bacillus cereus group</taxon>
    </lineage>
</organism>
<proteinExistence type="predicted"/>
<feature type="compositionally biased region" description="Basic and acidic residues" evidence="1">
    <location>
        <begin position="268"/>
        <end position="286"/>
    </location>
</feature>
<dbReference type="RefSeq" id="WP_016084864.1">
    <property type="nucleotide sequence ID" value="NZ_NUAN01000071.1"/>
</dbReference>
<evidence type="ECO:0000313" key="3">
    <source>
        <dbReference type="Proteomes" id="UP000220691"/>
    </source>
</evidence>
<feature type="compositionally biased region" description="Basic and acidic residues" evidence="1">
    <location>
        <begin position="238"/>
        <end position="258"/>
    </location>
</feature>
<name>A0A9X6UC37_BACCE</name>
<evidence type="ECO:0000256" key="1">
    <source>
        <dbReference type="SAM" id="MobiDB-lite"/>
    </source>
</evidence>
<gene>
    <name evidence="2" type="ORF">CN553_12415</name>
</gene>
<evidence type="ECO:0000313" key="2">
    <source>
        <dbReference type="EMBL" id="PEN97912.1"/>
    </source>
</evidence>
<comment type="caution">
    <text evidence="2">The sequence shown here is derived from an EMBL/GenBank/DDBJ whole genome shotgun (WGS) entry which is preliminary data.</text>
</comment>
<accession>A0A9X6UC37</accession>
<feature type="compositionally biased region" description="Polar residues" evidence="1">
    <location>
        <begin position="227"/>
        <end position="236"/>
    </location>
</feature>
<feature type="region of interest" description="Disordered" evidence="1">
    <location>
        <begin position="227"/>
        <end position="342"/>
    </location>
</feature>
<sequence length="456" mass="51280">MVKLVNTSLPIKFEQIKNVLDDRFMTVKIWIAHVGENRNNSIFSKQVLESMIPSLANVPILGYLTPTEDIGTDFAGHEERLVIENGEFNIKYVGHAYGVIPEANNARFETKYGEDGIEREYLVVNGILWNKFKEISEIFDRDGGFKSQSMELAPSSIKGYLDDEGLFVFTQAKFEGACILGEGVTPAMVSSTVEKFSVANSVKSEMKEMLAEFNSYFSADNNSEGGVTLTKLNTNPDFAKKDEEEKKKLEAEKAKAKSPEATSDDEEAKAKAKEEEEKEKAKKKFADDDEDEKEKEAKKASKSGESEDEEEDEKKKFASDDEEDEDEKKSKADKSKEDEEKKKFEAVEAELADLKAKYQTLTDEADELRTFKANVELAEKKDKLASYASALSKDEFEAIEANLATFSLVEIEKEIGFMLLKKDKFSANTQETRNRVHATNTDANLPYGSLSTYFTK</sequence>
<feature type="compositionally biased region" description="Basic and acidic residues" evidence="1">
    <location>
        <begin position="294"/>
        <end position="305"/>
    </location>
</feature>